<protein>
    <submittedName>
        <fullName evidence="2">Transposase domain (DUF772)</fullName>
    </submittedName>
</protein>
<gene>
    <name evidence="2" type="ORF">Thi970DRAFT_03950</name>
</gene>
<accession>H8Z4R7</accession>
<dbReference type="PANTHER" id="PTHR35604:SF2">
    <property type="entry name" value="TRANSPOSASE INSH FOR INSERTION SEQUENCE ELEMENT IS5A-RELATED"/>
    <property type="match status" value="1"/>
</dbReference>
<dbReference type="OrthoDB" id="3313640at2"/>
<evidence type="ECO:0000313" key="2">
    <source>
        <dbReference type="EMBL" id="EIC20324.1"/>
    </source>
</evidence>
<dbReference type="eggNOG" id="COG3039">
    <property type="taxonomic scope" value="Bacteria"/>
</dbReference>
<reference evidence="3" key="1">
    <citation type="submission" date="2011-06" db="EMBL/GenBank/DDBJ databases">
        <authorList>
            <consortium name="US DOE Joint Genome Institute (JGI-PGF)"/>
            <person name="Lucas S."/>
            <person name="Han J."/>
            <person name="Lapidus A."/>
            <person name="Cheng J.-F."/>
            <person name="Goodwin L."/>
            <person name="Pitluck S."/>
            <person name="Peters L."/>
            <person name="Land M.L."/>
            <person name="Hauser L."/>
            <person name="Vogl K."/>
            <person name="Liu Z."/>
            <person name="Overmann J."/>
            <person name="Frigaard N.-U."/>
            <person name="Bryant D.A."/>
            <person name="Woyke T.J."/>
        </authorList>
    </citation>
    <scope>NUCLEOTIDE SEQUENCE [LARGE SCALE GENOMIC DNA]</scope>
    <source>
        <strain evidence="3">970</strain>
    </source>
</reference>
<dbReference type="InterPro" id="IPR008490">
    <property type="entry name" value="Transposase_InsH_N"/>
</dbReference>
<dbReference type="AlphaFoldDB" id="H8Z4R7"/>
<feature type="domain" description="Transposase InsH N-terminal" evidence="1">
    <location>
        <begin position="36"/>
        <end position="122"/>
    </location>
</feature>
<dbReference type="Proteomes" id="UP000002964">
    <property type="component" value="Unassembled WGS sequence"/>
</dbReference>
<dbReference type="HOGENOM" id="CLU_034194_0_0_6"/>
<dbReference type="Pfam" id="PF05598">
    <property type="entry name" value="DUF772"/>
    <property type="match status" value="1"/>
</dbReference>
<proteinExistence type="predicted"/>
<reference evidence="2 3" key="2">
    <citation type="submission" date="2011-11" db="EMBL/GenBank/DDBJ databases">
        <authorList>
            <consortium name="US DOE Joint Genome Institute"/>
            <person name="Lucas S."/>
            <person name="Han J."/>
            <person name="Lapidus A."/>
            <person name="Cheng J.-F."/>
            <person name="Goodwin L."/>
            <person name="Pitluck S."/>
            <person name="Peters L."/>
            <person name="Ovchinnikova G."/>
            <person name="Zhang X."/>
            <person name="Detter J.C."/>
            <person name="Han C."/>
            <person name="Tapia R."/>
            <person name="Land M."/>
            <person name="Hauser L."/>
            <person name="Kyrpides N."/>
            <person name="Ivanova N."/>
            <person name="Pagani I."/>
            <person name="Vogl K."/>
            <person name="Liu Z."/>
            <person name="Overmann J."/>
            <person name="Frigaard N.-U."/>
            <person name="Bryant D."/>
            <person name="Woyke T."/>
        </authorList>
    </citation>
    <scope>NUCLEOTIDE SEQUENCE [LARGE SCALE GENOMIC DNA]</scope>
    <source>
        <strain evidence="2 3">970</strain>
    </source>
</reference>
<dbReference type="STRING" id="631362.Thi970DRAFT_03950"/>
<dbReference type="RefSeq" id="WP_009150727.1">
    <property type="nucleotide sequence ID" value="NZ_CP121471.1"/>
</dbReference>
<dbReference type="PANTHER" id="PTHR35604">
    <property type="entry name" value="TRANSPOSASE INSH FOR INSERTION SEQUENCE ELEMENT IS5A-RELATED"/>
    <property type="match status" value="1"/>
</dbReference>
<keyword evidence="3" id="KW-1185">Reference proteome</keyword>
<organism evidence="2 3">
    <name type="scientific">Thiorhodovibrio frisius</name>
    <dbReference type="NCBI Taxonomy" id="631362"/>
    <lineage>
        <taxon>Bacteria</taxon>
        <taxon>Pseudomonadati</taxon>
        <taxon>Pseudomonadota</taxon>
        <taxon>Gammaproteobacteria</taxon>
        <taxon>Chromatiales</taxon>
        <taxon>Chromatiaceae</taxon>
        <taxon>Thiorhodovibrio</taxon>
    </lineage>
</organism>
<evidence type="ECO:0000259" key="1">
    <source>
        <dbReference type="Pfam" id="PF05598"/>
    </source>
</evidence>
<dbReference type="EMBL" id="JH603170">
    <property type="protein sequence ID" value="EIC20324.1"/>
    <property type="molecule type" value="Genomic_DNA"/>
</dbReference>
<sequence length="511" mass="58846">MFRASPASSQIDLFSNVEQFLRALDQKKLNDPNAWQNVFLDQVTNRIPEERFAELFDDTTGRPNAPLRLLVGMLILKEGFGWSDEELFEAVHFNLLVRRALGLMNLTDEVPVESTYYLFKQRLYAHQVETGENLLKDVFQELTREQAKRLGVVGDRLRMDSTLLGSNLAACTRLQLIIACLQVFWNSLAPEQQARLSDADRALLQRLCAKRPSQHIYRLEETAKHAWLEELGELLLRLHQTYDAQSSPRYPLIERLLLEQYQVDDSNEATRVTLKPAQEISADSLQSPHDEDAAYRKKRDETARGYSVNLTETCQDDGLNLIIDVQVEPATAADNSYLQEAVANSEQVLETPAEAISADGAYYSEANETYANEQDKDIHYTGFPGKPGRYDVEHTEEGVVVIDRHSGERQLAEEYKPGRYRFRADGQWRYITDKTIDAAAARRRTEHLPRELFNRRCNVEASIFQLVYHTRNKKLKYRGRRAVQLWAVCRVAWLNMKRIVLYQAKEAEMLT</sequence>
<name>H8Z4R7_9GAMM</name>
<evidence type="ECO:0000313" key="3">
    <source>
        <dbReference type="Proteomes" id="UP000002964"/>
    </source>
</evidence>